<evidence type="ECO:0000313" key="2">
    <source>
        <dbReference type="Proteomes" id="UP000076858"/>
    </source>
</evidence>
<evidence type="ECO:0000313" key="1">
    <source>
        <dbReference type="EMBL" id="KZR98145.1"/>
    </source>
</evidence>
<organism evidence="1 2">
    <name type="scientific">Daphnia magna</name>
    <dbReference type="NCBI Taxonomy" id="35525"/>
    <lineage>
        <taxon>Eukaryota</taxon>
        <taxon>Metazoa</taxon>
        <taxon>Ecdysozoa</taxon>
        <taxon>Arthropoda</taxon>
        <taxon>Crustacea</taxon>
        <taxon>Branchiopoda</taxon>
        <taxon>Diplostraca</taxon>
        <taxon>Cladocera</taxon>
        <taxon>Anomopoda</taxon>
        <taxon>Daphniidae</taxon>
        <taxon>Daphnia</taxon>
    </lineage>
</organism>
<protein>
    <submittedName>
        <fullName evidence="1">Uncharacterized protein</fullName>
    </submittedName>
</protein>
<gene>
    <name evidence="1" type="ORF">APZ42_006569</name>
</gene>
<feature type="non-terminal residue" evidence="1">
    <location>
        <position position="1"/>
    </location>
</feature>
<dbReference type="Proteomes" id="UP000076858">
    <property type="component" value="Unassembled WGS sequence"/>
</dbReference>
<reference evidence="1 2" key="1">
    <citation type="submission" date="2016-03" db="EMBL/GenBank/DDBJ databases">
        <title>EvidentialGene: Evidence-directed Construction of Genes on Genomes.</title>
        <authorList>
            <person name="Gilbert D.G."/>
            <person name="Choi J.-H."/>
            <person name="Mockaitis K."/>
            <person name="Colbourne J."/>
            <person name="Pfrender M."/>
        </authorList>
    </citation>
    <scope>NUCLEOTIDE SEQUENCE [LARGE SCALE GENOMIC DNA]</scope>
    <source>
        <strain evidence="1 2">Xinb3</strain>
        <tissue evidence="1">Complete organism</tissue>
    </source>
</reference>
<dbReference type="AlphaFoldDB" id="A0A164FTG3"/>
<proteinExistence type="predicted"/>
<comment type="caution">
    <text evidence="1">The sequence shown here is derived from an EMBL/GenBank/DDBJ whole genome shotgun (WGS) entry which is preliminary data.</text>
</comment>
<name>A0A164FTG3_9CRUS</name>
<dbReference type="EMBL" id="LRGB01018235">
    <property type="protein sequence ID" value="KZR98145.1"/>
    <property type="molecule type" value="Genomic_DNA"/>
</dbReference>
<sequence>QDCPNRFQAISSITWSKKLSVYDTRGPIEPVSDIKLIRTDTTL</sequence>
<accession>A0A164FTG3</accession>
<keyword evidence="2" id="KW-1185">Reference proteome</keyword>